<evidence type="ECO:0000259" key="5">
    <source>
        <dbReference type="PROSITE" id="PS50850"/>
    </source>
</evidence>
<dbReference type="GO" id="GO:0022857">
    <property type="term" value="F:transmembrane transporter activity"/>
    <property type="evidence" value="ECO:0007669"/>
    <property type="project" value="InterPro"/>
</dbReference>
<feature type="transmembrane region" description="Helical" evidence="4">
    <location>
        <begin position="327"/>
        <end position="347"/>
    </location>
</feature>
<feature type="transmembrane region" description="Helical" evidence="4">
    <location>
        <begin position="106"/>
        <end position="124"/>
    </location>
</feature>
<sequence length="411" mass="43114">MAGAGRKTRKHTVACHRQLLQAPGGSVSEAVLTARQRRVSLGAVIAATFGVGAFLGISMPLPSLILERWGVSAWLIGLNGAMPSFAVLVLGPFLAGVVKQVGARTAMLGGFLIASVSILLMPLLPDLGIWFVLRFLMGFGMAMPWLVGETWINAIAQDHNRARMVGLYTAVLFLGMAVGPLVLQATDVTGFAPFLLGVGALMLAALPLIAAWHLIPPIDHAPSMRLAQVIRQAPTVAGAALIAGLSESTFYFLLPVYGLRTGLEQGSALTLLSVLIVGGIVLQYPIGWIADRMDRRRLLIAMAVVATLATPLVALAGVVAWASWPVLFLLGGLSLGYYGVGLALLGARFGPGDLAVANAAFIVLYEGGSFVGPTLAGTAMDLWNPHGYLVFLAVTSIAYALLALYRTARAP</sequence>
<feature type="transmembrane region" description="Helical" evidence="4">
    <location>
        <begin position="71"/>
        <end position="94"/>
    </location>
</feature>
<feature type="transmembrane region" description="Helical" evidence="4">
    <location>
        <begin position="164"/>
        <end position="185"/>
    </location>
</feature>
<dbReference type="PANTHER" id="PTHR23521:SF3">
    <property type="entry name" value="MFS TRANSPORTER"/>
    <property type="match status" value="1"/>
</dbReference>
<feature type="transmembrane region" description="Helical" evidence="4">
    <location>
        <begin position="191"/>
        <end position="215"/>
    </location>
</feature>
<feature type="transmembrane region" description="Helical" evidence="4">
    <location>
        <begin position="130"/>
        <end position="152"/>
    </location>
</feature>
<dbReference type="InterPro" id="IPR036259">
    <property type="entry name" value="MFS_trans_sf"/>
</dbReference>
<organism evidence="6 7">
    <name type="scientific">Ferruginivarius sediminum</name>
    <dbReference type="NCBI Taxonomy" id="2661937"/>
    <lineage>
        <taxon>Bacteria</taxon>
        <taxon>Pseudomonadati</taxon>
        <taxon>Pseudomonadota</taxon>
        <taxon>Alphaproteobacteria</taxon>
        <taxon>Rhodospirillales</taxon>
        <taxon>Rhodospirillaceae</taxon>
        <taxon>Ferruginivarius</taxon>
    </lineage>
</organism>
<evidence type="ECO:0000313" key="7">
    <source>
        <dbReference type="Proteomes" id="UP000253941"/>
    </source>
</evidence>
<keyword evidence="7" id="KW-1185">Reference proteome</keyword>
<dbReference type="Pfam" id="PF07690">
    <property type="entry name" value="MFS_1"/>
    <property type="match status" value="1"/>
</dbReference>
<evidence type="ECO:0000256" key="4">
    <source>
        <dbReference type="SAM" id="Phobius"/>
    </source>
</evidence>
<dbReference type="PANTHER" id="PTHR23521">
    <property type="entry name" value="TRANSPORTER MFS SUPERFAMILY"/>
    <property type="match status" value="1"/>
</dbReference>
<evidence type="ECO:0000313" key="6">
    <source>
        <dbReference type="EMBL" id="RDD60449.1"/>
    </source>
</evidence>
<dbReference type="GO" id="GO:0005886">
    <property type="term" value="C:plasma membrane"/>
    <property type="evidence" value="ECO:0007669"/>
    <property type="project" value="TreeGrafter"/>
</dbReference>
<feature type="transmembrane region" description="Helical" evidence="4">
    <location>
        <begin position="236"/>
        <end position="254"/>
    </location>
</feature>
<comment type="caution">
    <text evidence="6">The sequence shown here is derived from an EMBL/GenBank/DDBJ whole genome shotgun (WGS) entry which is preliminary data.</text>
</comment>
<dbReference type="InterPro" id="IPR011701">
    <property type="entry name" value="MFS"/>
</dbReference>
<keyword evidence="3 4" id="KW-0472">Membrane</keyword>
<feature type="transmembrane region" description="Helical" evidence="4">
    <location>
        <begin position="39"/>
        <end position="59"/>
    </location>
</feature>
<keyword evidence="2 4" id="KW-1133">Transmembrane helix</keyword>
<dbReference type="SUPFAM" id="SSF103473">
    <property type="entry name" value="MFS general substrate transporter"/>
    <property type="match status" value="1"/>
</dbReference>
<keyword evidence="1 4" id="KW-0812">Transmembrane</keyword>
<dbReference type="EMBL" id="QPMH01000026">
    <property type="protein sequence ID" value="RDD60449.1"/>
    <property type="molecule type" value="Genomic_DNA"/>
</dbReference>
<dbReference type="Gene3D" id="1.20.1250.20">
    <property type="entry name" value="MFS general substrate transporter like domains"/>
    <property type="match status" value="2"/>
</dbReference>
<evidence type="ECO:0000256" key="1">
    <source>
        <dbReference type="ARBA" id="ARBA00022692"/>
    </source>
</evidence>
<dbReference type="CDD" id="cd17477">
    <property type="entry name" value="MFS_YcaD_like"/>
    <property type="match status" value="1"/>
</dbReference>
<feature type="transmembrane region" description="Helical" evidence="4">
    <location>
        <begin position="388"/>
        <end position="405"/>
    </location>
</feature>
<reference evidence="6 7" key="1">
    <citation type="submission" date="2018-07" db="EMBL/GenBank/DDBJ databases">
        <title>Venubactetium sediminum gen. nov., sp. nov., isolated from a marine solar saltern.</title>
        <authorList>
            <person name="Wang S."/>
        </authorList>
    </citation>
    <scope>NUCLEOTIDE SEQUENCE [LARGE SCALE GENOMIC DNA]</scope>
    <source>
        <strain evidence="6 7">WD2A32</strain>
    </source>
</reference>
<feature type="transmembrane region" description="Helical" evidence="4">
    <location>
        <begin position="354"/>
        <end position="376"/>
    </location>
</feature>
<dbReference type="InterPro" id="IPR047200">
    <property type="entry name" value="MFS_YcaD-like"/>
</dbReference>
<evidence type="ECO:0000256" key="3">
    <source>
        <dbReference type="ARBA" id="ARBA00023136"/>
    </source>
</evidence>
<feature type="domain" description="Major facilitator superfamily (MFS) profile" evidence="5">
    <location>
        <begin position="40"/>
        <end position="411"/>
    </location>
</feature>
<accession>A0A369T549</accession>
<name>A0A369T549_9PROT</name>
<dbReference type="AlphaFoldDB" id="A0A369T549"/>
<feature type="transmembrane region" description="Helical" evidence="4">
    <location>
        <begin position="298"/>
        <end position="321"/>
    </location>
</feature>
<evidence type="ECO:0000256" key="2">
    <source>
        <dbReference type="ARBA" id="ARBA00022989"/>
    </source>
</evidence>
<protein>
    <submittedName>
        <fullName evidence="6">MFS transporter</fullName>
    </submittedName>
</protein>
<dbReference type="Proteomes" id="UP000253941">
    <property type="component" value="Unassembled WGS sequence"/>
</dbReference>
<dbReference type="PROSITE" id="PS50850">
    <property type="entry name" value="MFS"/>
    <property type="match status" value="1"/>
</dbReference>
<gene>
    <name evidence="6" type="ORF">DRB17_17765</name>
</gene>
<dbReference type="InterPro" id="IPR020846">
    <property type="entry name" value="MFS_dom"/>
</dbReference>
<proteinExistence type="predicted"/>
<feature type="transmembrane region" description="Helical" evidence="4">
    <location>
        <begin position="266"/>
        <end position="286"/>
    </location>
</feature>